<dbReference type="PROSITE" id="PS51140">
    <property type="entry name" value="CUE"/>
    <property type="match status" value="1"/>
</dbReference>
<dbReference type="FunFam" id="1.10.8.10:FF:000064">
    <property type="entry name" value="Similar to CUE domain-containing protein"/>
    <property type="match status" value="1"/>
</dbReference>
<feature type="compositionally biased region" description="Low complexity" evidence="1">
    <location>
        <begin position="133"/>
        <end position="142"/>
    </location>
</feature>
<evidence type="ECO:0000313" key="4">
    <source>
        <dbReference type="Proteomes" id="UP000027920"/>
    </source>
</evidence>
<evidence type="ECO:0000256" key="1">
    <source>
        <dbReference type="SAM" id="MobiDB-lite"/>
    </source>
</evidence>
<feature type="compositionally biased region" description="Basic and acidic residues" evidence="1">
    <location>
        <begin position="429"/>
        <end position="451"/>
    </location>
</feature>
<dbReference type="SMART" id="SM00546">
    <property type="entry name" value="CUE"/>
    <property type="match status" value="1"/>
</dbReference>
<dbReference type="GO" id="GO:0005737">
    <property type="term" value="C:cytoplasm"/>
    <property type="evidence" value="ECO:0007669"/>
    <property type="project" value="TreeGrafter"/>
</dbReference>
<evidence type="ECO:0000259" key="2">
    <source>
        <dbReference type="PROSITE" id="PS51140"/>
    </source>
</evidence>
<dbReference type="EMBL" id="AMGV01000002">
    <property type="protein sequence ID" value="KEF61952.1"/>
    <property type="molecule type" value="Genomic_DNA"/>
</dbReference>
<feature type="region of interest" description="Disordered" evidence="1">
    <location>
        <begin position="228"/>
        <end position="459"/>
    </location>
</feature>
<feature type="domain" description="CUE" evidence="2">
    <location>
        <begin position="73"/>
        <end position="116"/>
    </location>
</feature>
<dbReference type="PANTHER" id="PTHR16461:SF5">
    <property type="entry name" value="TOLL-INTERACTING PROTEIN"/>
    <property type="match status" value="1"/>
</dbReference>
<dbReference type="GeneID" id="25278458"/>
<dbReference type="HOGENOM" id="CLU_040954_0_0_1"/>
<dbReference type="PANTHER" id="PTHR16461">
    <property type="entry name" value="TOLL-INTERACTING PROTEIN"/>
    <property type="match status" value="1"/>
</dbReference>
<dbReference type="GO" id="GO:0043130">
    <property type="term" value="F:ubiquitin binding"/>
    <property type="evidence" value="ECO:0007669"/>
    <property type="project" value="InterPro"/>
</dbReference>
<dbReference type="InterPro" id="IPR041807">
    <property type="entry name" value="Cue5/Don1_CUE"/>
</dbReference>
<dbReference type="VEuPathDB" id="FungiDB:A1O9_03524"/>
<feature type="region of interest" description="Disordered" evidence="1">
    <location>
        <begin position="1"/>
        <end position="86"/>
    </location>
</feature>
<protein>
    <recommendedName>
        <fullName evidence="2">CUE domain-containing protein</fullName>
    </recommendedName>
</protein>
<evidence type="ECO:0000313" key="3">
    <source>
        <dbReference type="EMBL" id="KEF61952.1"/>
    </source>
</evidence>
<organism evidence="3 4">
    <name type="scientific">Exophiala aquamarina CBS 119918</name>
    <dbReference type="NCBI Taxonomy" id="1182545"/>
    <lineage>
        <taxon>Eukaryota</taxon>
        <taxon>Fungi</taxon>
        <taxon>Dikarya</taxon>
        <taxon>Ascomycota</taxon>
        <taxon>Pezizomycotina</taxon>
        <taxon>Eurotiomycetes</taxon>
        <taxon>Chaetothyriomycetidae</taxon>
        <taxon>Chaetothyriales</taxon>
        <taxon>Herpotrichiellaceae</taxon>
        <taxon>Exophiala</taxon>
    </lineage>
</organism>
<dbReference type="RefSeq" id="XP_013264542.1">
    <property type="nucleotide sequence ID" value="XM_013409088.1"/>
</dbReference>
<feature type="compositionally biased region" description="Basic and acidic residues" evidence="1">
    <location>
        <begin position="406"/>
        <end position="417"/>
    </location>
</feature>
<gene>
    <name evidence="3" type="ORF">A1O9_03524</name>
</gene>
<dbReference type="InterPro" id="IPR009060">
    <property type="entry name" value="UBA-like_sf"/>
</dbReference>
<dbReference type="CDD" id="cd14372">
    <property type="entry name" value="CUE_Cue5p_like"/>
    <property type="match status" value="1"/>
</dbReference>
<feature type="compositionally biased region" description="Basic and acidic residues" evidence="1">
    <location>
        <begin position="57"/>
        <end position="81"/>
    </location>
</feature>
<comment type="caution">
    <text evidence="3">The sequence shown here is derived from an EMBL/GenBank/DDBJ whole genome shotgun (WGS) entry which is preliminary data.</text>
</comment>
<proteinExistence type="predicted"/>
<dbReference type="GO" id="GO:0031624">
    <property type="term" value="F:ubiquitin conjugating enzyme binding"/>
    <property type="evidence" value="ECO:0007669"/>
    <property type="project" value="TreeGrafter"/>
</dbReference>
<dbReference type="STRING" id="1182545.A0A072PQD0"/>
<dbReference type="SUPFAM" id="SSF46934">
    <property type="entry name" value="UBA-like"/>
    <property type="match status" value="1"/>
</dbReference>
<dbReference type="AlphaFoldDB" id="A0A072PQD0"/>
<dbReference type="Pfam" id="PF02845">
    <property type="entry name" value="CUE"/>
    <property type="match status" value="1"/>
</dbReference>
<dbReference type="Proteomes" id="UP000027920">
    <property type="component" value="Unassembled WGS sequence"/>
</dbReference>
<feature type="compositionally biased region" description="Basic and acidic residues" evidence="1">
    <location>
        <begin position="273"/>
        <end position="288"/>
    </location>
</feature>
<dbReference type="InterPro" id="IPR003892">
    <property type="entry name" value="CUE"/>
</dbReference>
<sequence length="459" mass="49855">MDEARNRTPSPVSPLKASDQPPESPTTARELDFDSDQETGTTSNPAIAKMDPTPRPPPKDDAPPLKSPRPIDPREQAENTLREAFPSIDINVIKAVLTASGGNVEPAFNALLGMSDPDSQREPEPPAKPPRPTQQQPPTSTKLSQLEADELYARQLAEHYGGSETQHRRGSGGRFNEHLQGSRVGRPGANPNPDEVPWRSFVDDDLPEIRDNIRKGFQETQKTVNSWISAFKKSFDGEDEDDPDYRPPQPPRPGQQVQGGGNYPASGGYPNRRSADVRRSADMQRYDADPQLISDDFSRLELRDGEAPPRTSSRPLANPNLFRSGAADPDRRPSPGGNRKVSFQDGPPEEIQDMYSSANTKPSPATTATAPSSGGKASKWQPLSTVDPSPVADNDPFSLGDSDEEKDAKPITLKEDDAPAPAGTSTTEEGNKKATTDEDERVKKATDEAIKESIASEAK</sequence>
<dbReference type="OrthoDB" id="9942608at2759"/>
<reference evidence="3 4" key="1">
    <citation type="submission" date="2013-03" db="EMBL/GenBank/DDBJ databases">
        <title>The Genome Sequence of Exophiala aquamarina CBS 119918.</title>
        <authorList>
            <consortium name="The Broad Institute Genomics Platform"/>
            <person name="Cuomo C."/>
            <person name="de Hoog S."/>
            <person name="Gorbushina A."/>
            <person name="Walker B."/>
            <person name="Young S.K."/>
            <person name="Zeng Q."/>
            <person name="Gargeya S."/>
            <person name="Fitzgerald M."/>
            <person name="Haas B."/>
            <person name="Abouelleil A."/>
            <person name="Allen A.W."/>
            <person name="Alvarado L."/>
            <person name="Arachchi H.M."/>
            <person name="Berlin A.M."/>
            <person name="Chapman S.B."/>
            <person name="Gainer-Dewar J."/>
            <person name="Goldberg J."/>
            <person name="Griggs A."/>
            <person name="Gujja S."/>
            <person name="Hansen M."/>
            <person name="Howarth C."/>
            <person name="Imamovic A."/>
            <person name="Ireland A."/>
            <person name="Larimer J."/>
            <person name="McCowan C."/>
            <person name="Murphy C."/>
            <person name="Pearson M."/>
            <person name="Poon T.W."/>
            <person name="Priest M."/>
            <person name="Roberts A."/>
            <person name="Saif S."/>
            <person name="Shea T."/>
            <person name="Sisk P."/>
            <person name="Sykes S."/>
            <person name="Wortman J."/>
            <person name="Nusbaum C."/>
            <person name="Birren B."/>
        </authorList>
    </citation>
    <scope>NUCLEOTIDE SEQUENCE [LARGE SCALE GENOMIC DNA]</scope>
    <source>
        <strain evidence="3 4">CBS 119918</strain>
    </source>
</reference>
<dbReference type="GO" id="GO:0006511">
    <property type="term" value="P:ubiquitin-dependent protein catabolic process"/>
    <property type="evidence" value="ECO:0007669"/>
    <property type="project" value="TreeGrafter"/>
</dbReference>
<feature type="compositionally biased region" description="Low complexity" evidence="1">
    <location>
        <begin position="356"/>
        <end position="379"/>
    </location>
</feature>
<feature type="compositionally biased region" description="Basic and acidic residues" evidence="1">
    <location>
        <begin position="296"/>
        <end position="307"/>
    </location>
</feature>
<feature type="region of interest" description="Disordered" evidence="1">
    <location>
        <begin position="107"/>
        <end position="204"/>
    </location>
</feature>
<name>A0A072PQD0_9EURO</name>
<accession>A0A072PQD0</accession>
<dbReference type="Gene3D" id="1.10.8.10">
    <property type="entry name" value="DNA helicase RuvA subunit, C-terminal domain"/>
    <property type="match status" value="1"/>
</dbReference>
<keyword evidence="4" id="KW-1185">Reference proteome</keyword>